<dbReference type="EMBL" id="QHGZ01000047">
    <property type="protein sequence ID" value="RDY91191.1"/>
    <property type="molecule type" value="Genomic_DNA"/>
</dbReference>
<reference evidence="7 9" key="3">
    <citation type="submission" date="2018-06" db="EMBL/GenBank/DDBJ databases">
        <authorList>
            <consortium name="Pathogen Informatics"/>
            <person name="Doyle S."/>
        </authorList>
    </citation>
    <scope>NUCLEOTIDE SEQUENCE [LARGE SCALE GENOMIC DNA]</scope>
    <source>
        <strain evidence="7 9">NCTC9828</strain>
    </source>
</reference>
<dbReference type="InterPro" id="IPR036388">
    <property type="entry name" value="WH-like_DNA-bd_sf"/>
</dbReference>
<dbReference type="KEGG" id="sage:EN72_02285"/>
<dbReference type="Proteomes" id="UP000256718">
    <property type="component" value="Unassembled WGS sequence"/>
</dbReference>
<evidence type="ECO:0000256" key="3">
    <source>
        <dbReference type="ARBA" id="ARBA00023125"/>
    </source>
</evidence>
<evidence type="ECO:0000313" key="5">
    <source>
        <dbReference type="EMBL" id="OCM70908.1"/>
    </source>
</evidence>
<dbReference type="OMA" id="GRSREYF"/>
<dbReference type="RefSeq" id="WP_000156042.1">
    <property type="nucleotide sequence ID" value="NZ_AP018935.1"/>
</dbReference>
<evidence type="ECO:0000313" key="8">
    <source>
        <dbReference type="Proteomes" id="UP000093122"/>
    </source>
</evidence>
<dbReference type="NCBIfam" id="TIGR02698">
    <property type="entry name" value="CopY_TcrY"/>
    <property type="match status" value="1"/>
</dbReference>
<dbReference type="InterPro" id="IPR014071">
    <property type="entry name" value="Cu_transp_CopY/TcrY"/>
</dbReference>
<gene>
    <name evidence="7" type="primary">copY</name>
    <name evidence="5" type="ORF">AX245_03530</name>
    <name evidence="6" type="ORF">C4618_01555</name>
    <name evidence="7" type="ORF">NCTC9828_02191</name>
</gene>
<dbReference type="EMBL" id="UHEW01000005">
    <property type="protein sequence ID" value="SUN30054.1"/>
    <property type="molecule type" value="Genomic_DNA"/>
</dbReference>
<dbReference type="GO" id="GO:0003677">
    <property type="term" value="F:DNA binding"/>
    <property type="evidence" value="ECO:0007669"/>
    <property type="project" value="UniProtKB-KW"/>
</dbReference>
<protein>
    <submittedName>
        <fullName evidence="6">CopY/TcrY family copper transport repressor</fullName>
    </submittedName>
    <submittedName>
        <fullName evidence="7">Negative transcriptional regulator-copper transport operon</fullName>
    </submittedName>
    <submittedName>
        <fullName evidence="5">Uracil phosphoribosyltransferase</fullName>
    </submittedName>
</protein>
<dbReference type="GO" id="GO:0045892">
    <property type="term" value="P:negative regulation of DNA-templated transcription"/>
    <property type="evidence" value="ECO:0007669"/>
    <property type="project" value="InterPro"/>
</dbReference>
<keyword evidence="5" id="KW-0328">Glycosyltransferase</keyword>
<reference evidence="5 8" key="1">
    <citation type="journal article" date="2016" name="Sci. Rep.">
        <title>Serotype IV Streptococcus agalactiae ST-452 has arisen from large genomic recombination events between CC23 and the hypervirulent CC17 lineages.</title>
        <authorList>
            <person name="Campisi E."/>
            <person name="Rinaudo C.D."/>
            <person name="Donati C."/>
            <person name="Barucco M."/>
            <person name="Torricelli G."/>
            <person name="Edwards M.S."/>
            <person name="Baker C.J."/>
            <person name="Margarit I."/>
            <person name="Rosini R."/>
        </authorList>
    </citation>
    <scope>NUCLEOTIDE SEQUENCE [LARGE SCALE GENOMIC DNA]</scope>
    <source>
        <strain evidence="5 8">CZ-PW-140</strain>
    </source>
</reference>
<keyword evidence="4" id="KW-0804">Transcription</keyword>
<dbReference type="Proteomes" id="UP000255140">
    <property type="component" value="Unassembled WGS sequence"/>
</dbReference>
<dbReference type="InterPro" id="IPR036390">
    <property type="entry name" value="WH_DNA-bd_sf"/>
</dbReference>
<dbReference type="AlphaFoldDB" id="A0A075MW91"/>
<evidence type="ECO:0000256" key="4">
    <source>
        <dbReference type="ARBA" id="ARBA00023163"/>
    </source>
</evidence>
<sequence>MTISSAEWEIMRVVWAQQNTTSNEILAVLLEKYDWTPSTVKTLLRRLLDKGYVSREKMGKGFSYSPLIDEDLAMMSEVDSVFQKVCQTKHVAIVRHLLESIPMTEKDRLNLQSSLEAKKGKTLERVACNCIPGQCQCH</sequence>
<evidence type="ECO:0000313" key="10">
    <source>
        <dbReference type="Proteomes" id="UP000256718"/>
    </source>
</evidence>
<evidence type="ECO:0000313" key="6">
    <source>
        <dbReference type="EMBL" id="RDY91191.1"/>
    </source>
</evidence>
<comment type="similarity">
    <text evidence="1">Belongs to the BlaI transcriptional regulatory family.</text>
</comment>
<dbReference type="SMR" id="A0A075MW91"/>
<evidence type="ECO:0000313" key="7">
    <source>
        <dbReference type="EMBL" id="SUN30054.1"/>
    </source>
</evidence>
<dbReference type="Proteomes" id="UP000093122">
    <property type="component" value="Unassembled WGS sequence"/>
</dbReference>
<dbReference type="EMBL" id="MAWT01000042">
    <property type="protein sequence ID" value="OCM70908.1"/>
    <property type="molecule type" value="Genomic_DNA"/>
</dbReference>
<reference evidence="6 10" key="2">
    <citation type="journal article" date="2018" name="Emerg. Microbes Infect.">
        <title>Phenotypic and molecular analysis of nontypeable Group B streptococci: identification of cps2a and hybrid cps2a/cps5 Group B streptococcal capsule gene clusters.</title>
        <authorList>
            <person name="Alhhazmi A."/>
            <person name="Tyrrell G.J."/>
        </authorList>
    </citation>
    <scope>NUCLEOTIDE SEQUENCE [LARGE SCALE GENOMIC DNA]</scope>
    <source>
        <strain evidence="6 10">PLGBS17</strain>
    </source>
</reference>
<dbReference type="SUPFAM" id="SSF46785">
    <property type="entry name" value="Winged helix' DNA-binding domain"/>
    <property type="match status" value="1"/>
</dbReference>
<evidence type="ECO:0000313" key="9">
    <source>
        <dbReference type="Proteomes" id="UP000255140"/>
    </source>
</evidence>
<keyword evidence="2" id="KW-0805">Transcription regulation</keyword>
<evidence type="ECO:0000256" key="2">
    <source>
        <dbReference type="ARBA" id="ARBA00023015"/>
    </source>
</evidence>
<organism evidence="6 10">
    <name type="scientific">Streptococcus agalactiae</name>
    <dbReference type="NCBI Taxonomy" id="1311"/>
    <lineage>
        <taxon>Bacteria</taxon>
        <taxon>Bacillati</taxon>
        <taxon>Bacillota</taxon>
        <taxon>Bacilli</taxon>
        <taxon>Lactobacillales</taxon>
        <taxon>Streptococcaceae</taxon>
        <taxon>Streptococcus</taxon>
    </lineage>
</organism>
<proteinExistence type="inferred from homology"/>
<accession>A0A075MW91</accession>
<dbReference type="InterPro" id="IPR005650">
    <property type="entry name" value="BlaI_family"/>
</dbReference>
<name>A0A075MW91_STRAG</name>
<dbReference type="Pfam" id="PF03965">
    <property type="entry name" value="Penicillinase_R"/>
    <property type="match status" value="1"/>
</dbReference>
<evidence type="ECO:0000256" key="1">
    <source>
        <dbReference type="ARBA" id="ARBA00011046"/>
    </source>
</evidence>
<comment type="caution">
    <text evidence="6">The sequence shown here is derived from an EMBL/GenBank/DDBJ whole genome shotgun (WGS) entry which is preliminary data.</text>
</comment>
<keyword evidence="5" id="KW-0808">Transferase</keyword>
<dbReference type="Gene3D" id="1.10.10.10">
    <property type="entry name" value="Winged helix-like DNA-binding domain superfamily/Winged helix DNA-binding domain"/>
    <property type="match status" value="1"/>
</dbReference>
<dbReference type="GO" id="GO:0016757">
    <property type="term" value="F:glycosyltransferase activity"/>
    <property type="evidence" value="ECO:0007669"/>
    <property type="project" value="UniProtKB-KW"/>
</dbReference>
<keyword evidence="3" id="KW-0238">DNA-binding</keyword>
<dbReference type="PIRSF" id="PIRSF019455">
    <property type="entry name" value="CopR_AtkY"/>
    <property type="match status" value="1"/>
</dbReference>